<organism evidence="1 2">
    <name type="scientific">Symbiochloris irregularis</name>
    <dbReference type="NCBI Taxonomy" id="706552"/>
    <lineage>
        <taxon>Eukaryota</taxon>
        <taxon>Viridiplantae</taxon>
        <taxon>Chlorophyta</taxon>
        <taxon>core chlorophytes</taxon>
        <taxon>Trebouxiophyceae</taxon>
        <taxon>Trebouxiales</taxon>
        <taxon>Trebouxiaceae</taxon>
        <taxon>Symbiochloris</taxon>
    </lineage>
</organism>
<evidence type="ECO:0000313" key="1">
    <source>
        <dbReference type="EMBL" id="KAK9799768.1"/>
    </source>
</evidence>
<dbReference type="Proteomes" id="UP001465755">
    <property type="component" value="Unassembled WGS sequence"/>
</dbReference>
<dbReference type="EMBL" id="JALJOQ010000087">
    <property type="protein sequence ID" value="KAK9799768.1"/>
    <property type="molecule type" value="Genomic_DNA"/>
</dbReference>
<protein>
    <submittedName>
        <fullName evidence="1">Uncharacterized protein</fullName>
    </submittedName>
</protein>
<gene>
    <name evidence="1" type="ORF">WJX73_003148</name>
</gene>
<evidence type="ECO:0000313" key="2">
    <source>
        <dbReference type="Proteomes" id="UP001465755"/>
    </source>
</evidence>
<dbReference type="AlphaFoldDB" id="A0AAW1P0N1"/>
<comment type="caution">
    <text evidence="1">The sequence shown here is derived from an EMBL/GenBank/DDBJ whole genome shotgun (WGS) entry which is preliminary data.</text>
</comment>
<proteinExistence type="predicted"/>
<name>A0AAW1P0N1_9CHLO</name>
<sequence length="198" mass="21587">MPQLLALLENTAADVGPLAAERIARALLAKDDAAARLLTDTSKFVEDMGVDPSLLQTALGEWNAALKTNFTSWKPGSFQPVIAQMKNVLAATKDTSKNDSQDFPPQFRVPEPGIVEVHCAEAKAFDGGSAIPDGRRQLVERVQIWAWVLDAILVSQPKIVRKGSLYIPYAPTTYPVPDTSAGFEIKIYTGLEYQSMVI</sequence>
<accession>A0AAW1P0N1</accession>
<reference evidence="1 2" key="1">
    <citation type="journal article" date="2024" name="Nat. Commun.">
        <title>Phylogenomics reveals the evolutionary origins of lichenization in chlorophyte algae.</title>
        <authorList>
            <person name="Puginier C."/>
            <person name="Libourel C."/>
            <person name="Otte J."/>
            <person name="Skaloud P."/>
            <person name="Haon M."/>
            <person name="Grisel S."/>
            <person name="Petersen M."/>
            <person name="Berrin J.G."/>
            <person name="Delaux P.M."/>
            <person name="Dal Grande F."/>
            <person name="Keller J."/>
        </authorList>
    </citation>
    <scope>NUCLEOTIDE SEQUENCE [LARGE SCALE GENOMIC DNA]</scope>
    <source>
        <strain evidence="1 2">SAG 2036</strain>
    </source>
</reference>
<keyword evidence="2" id="KW-1185">Reference proteome</keyword>